<evidence type="ECO:0000313" key="3">
    <source>
        <dbReference type="Proteomes" id="UP000076420"/>
    </source>
</evidence>
<proteinExistence type="predicted"/>
<evidence type="ECO:0000256" key="1">
    <source>
        <dbReference type="SAM" id="MobiDB-lite"/>
    </source>
</evidence>
<organism evidence="2 3">
    <name type="scientific">Biomphalaria glabrata</name>
    <name type="common">Bloodfluke planorb</name>
    <name type="synonym">Freshwater snail</name>
    <dbReference type="NCBI Taxonomy" id="6526"/>
    <lineage>
        <taxon>Eukaryota</taxon>
        <taxon>Metazoa</taxon>
        <taxon>Spiralia</taxon>
        <taxon>Lophotrochozoa</taxon>
        <taxon>Mollusca</taxon>
        <taxon>Gastropoda</taxon>
        <taxon>Heterobranchia</taxon>
        <taxon>Euthyneura</taxon>
        <taxon>Panpulmonata</taxon>
        <taxon>Hygrophila</taxon>
        <taxon>Lymnaeoidea</taxon>
        <taxon>Planorbidae</taxon>
        <taxon>Biomphalaria</taxon>
    </lineage>
</organism>
<dbReference type="VEuPathDB" id="VectorBase:BGLAX_027776"/>
<feature type="compositionally biased region" description="Basic residues" evidence="1">
    <location>
        <begin position="7"/>
        <end position="25"/>
    </location>
</feature>
<feature type="compositionally biased region" description="Polar residues" evidence="1">
    <location>
        <begin position="95"/>
        <end position="117"/>
    </location>
</feature>
<sequence>MPGSSRNIHRSLRRTRNGSVRHRLPYSRAFRVALSLGSRQIFTRNARLRYSQTYDQRQPLTSGHVDNQTTNHPQSSSQPHPQSSSQPHPPVFQSAPPTVFQSAPPTVFQSAPPTVFQ</sequence>
<protein>
    <submittedName>
        <fullName evidence="2">Uncharacterized protein</fullName>
    </submittedName>
</protein>
<dbReference type="EnsemblMetazoa" id="BGLB021383-RA">
    <property type="protein sequence ID" value="BGLB021383-PA"/>
    <property type="gene ID" value="BGLB021383"/>
</dbReference>
<name>A0A2C9KMF3_BIOGL</name>
<feature type="compositionally biased region" description="Low complexity" evidence="1">
    <location>
        <begin position="72"/>
        <end position="86"/>
    </location>
</feature>
<reference evidence="2" key="1">
    <citation type="submission" date="2020-05" db="UniProtKB">
        <authorList>
            <consortium name="EnsemblMetazoa"/>
        </authorList>
    </citation>
    <scope>IDENTIFICATION</scope>
    <source>
        <strain evidence="2">BB02</strain>
    </source>
</reference>
<evidence type="ECO:0000313" key="2">
    <source>
        <dbReference type="EnsemblMetazoa" id="BGLB021383-PA"/>
    </source>
</evidence>
<gene>
    <name evidence="2" type="primary">106080180</name>
</gene>
<dbReference type="VEuPathDB" id="VectorBase:BGLB021383"/>
<feature type="region of interest" description="Disordered" evidence="1">
    <location>
        <begin position="50"/>
        <end position="117"/>
    </location>
</feature>
<dbReference type="Proteomes" id="UP000076420">
    <property type="component" value="Unassembled WGS sequence"/>
</dbReference>
<dbReference type="KEGG" id="bgt:106080180"/>
<accession>A0A2C9KMF3</accession>
<feature type="compositionally biased region" description="Polar residues" evidence="1">
    <location>
        <begin position="50"/>
        <end position="71"/>
    </location>
</feature>
<dbReference type="AlphaFoldDB" id="A0A2C9KMF3"/>
<feature type="region of interest" description="Disordered" evidence="1">
    <location>
        <begin position="1"/>
        <end position="25"/>
    </location>
</feature>